<protein>
    <submittedName>
        <fullName evidence="4">Conjugal transfer protein TrbG/VirB9/CagX</fullName>
    </submittedName>
</protein>
<dbReference type="PROSITE" id="PS51257">
    <property type="entry name" value="PROKAR_LIPOPROTEIN"/>
    <property type="match status" value="1"/>
</dbReference>
<evidence type="ECO:0000256" key="1">
    <source>
        <dbReference type="ARBA" id="ARBA00006135"/>
    </source>
</evidence>
<dbReference type="RefSeq" id="WP_062611502.1">
    <property type="nucleotide sequence ID" value="NZ_FCOX02000076.1"/>
</dbReference>
<dbReference type="Pfam" id="PF03524">
    <property type="entry name" value="CagX"/>
    <property type="match status" value="1"/>
</dbReference>
<name>A0A158EEG6_9BURK</name>
<evidence type="ECO:0000256" key="3">
    <source>
        <dbReference type="SAM" id="SignalP"/>
    </source>
</evidence>
<dbReference type="InterPro" id="IPR033645">
    <property type="entry name" value="VirB9/CagX/TrbG_C"/>
</dbReference>
<dbReference type="Gene3D" id="2.60.40.2500">
    <property type="match status" value="1"/>
</dbReference>
<evidence type="ECO:0000313" key="5">
    <source>
        <dbReference type="Proteomes" id="UP000071859"/>
    </source>
</evidence>
<dbReference type="InterPro" id="IPR010258">
    <property type="entry name" value="Conjugal_tfr_TrbG/VirB9/CagX"/>
</dbReference>
<dbReference type="OrthoDB" id="9773431at2"/>
<gene>
    <name evidence="4" type="ORF">AWB78_07362</name>
</gene>
<dbReference type="CDD" id="cd06911">
    <property type="entry name" value="VirB9_CagX_TrbG"/>
    <property type="match status" value="1"/>
</dbReference>
<dbReference type="AlphaFoldDB" id="A0A158EEG6"/>
<dbReference type="InterPro" id="IPR038161">
    <property type="entry name" value="VirB9/CagX/TrbG_C_sf"/>
</dbReference>
<organism evidence="4 5">
    <name type="scientific">Caballeronia calidae</name>
    <dbReference type="NCBI Taxonomy" id="1777139"/>
    <lineage>
        <taxon>Bacteria</taxon>
        <taxon>Pseudomonadati</taxon>
        <taxon>Pseudomonadota</taxon>
        <taxon>Betaproteobacteria</taxon>
        <taxon>Burkholderiales</taxon>
        <taxon>Burkholderiaceae</taxon>
        <taxon>Caballeronia</taxon>
    </lineage>
</organism>
<comment type="similarity">
    <text evidence="1">Belongs to the TrbG/VirB9 family.</text>
</comment>
<dbReference type="EMBL" id="FCOX02000076">
    <property type="protein sequence ID" value="SAL05214.1"/>
    <property type="molecule type" value="Genomic_DNA"/>
</dbReference>
<sequence>MKVMRQVYRVAVIAALLAGAACVVEAQAAQLPRAMPTDPRMRQMPYDANQVYEVTSVYGYTTTIEFAPSERILNTAVGDTIAWQIGKFRNHLVLKPVEPDAQTNLTVTTSNHVYYFNLSSSKKAADAVFAIRFVYPGDGNVGEDDVADGSASPMYMPPRVVNRNYLVSGNERALGLQRIFDDGQFTYFLTSVDRTKPFIYVVDHDGTEELANVRREGPYLVVEQMADRFTLRDGNQVLCVARASATRRMKEISVDAAH</sequence>
<feature type="chain" id="PRO_5007625098" evidence="3">
    <location>
        <begin position="29"/>
        <end position="258"/>
    </location>
</feature>
<proteinExistence type="inferred from homology"/>
<evidence type="ECO:0000313" key="4">
    <source>
        <dbReference type="EMBL" id="SAL05214.1"/>
    </source>
</evidence>
<reference evidence="4" key="1">
    <citation type="submission" date="2016-01" db="EMBL/GenBank/DDBJ databases">
        <authorList>
            <person name="Peeters C."/>
        </authorList>
    </citation>
    <scope>NUCLEOTIDE SEQUENCE</scope>
    <source>
        <strain evidence="4">LMG 29321</strain>
    </source>
</reference>
<feature type="signal peptide" evidence="3">
    <location>
        <begin position="1"/>
        <end position="28"/>
    </location>
</feature>
<evidence type="ECO:0000256" key="2">
    <source>
        <dbReference type="ARBA" id="ARBA00022729"/>
    </source>
</evidence>
<keyword evidence="2 3" id="KW-0732">Signal</keyword>
<comment type="caution">
    <text evidence="4">The sequence shown here is derived from an EMBL/GenBank/DDBJ whole genome shotgun (WGS) entry which is preliminary data.</text>
</comment>
<dbReference type="Proteomes" id="UP000071859">
    <property type="component" value="Unassembled WGS sequence"/>
</dbReference>
<keyword evidence="5" id="KW-1185">Reference proteome</keyword>
<accession>A0A158EEG6</accession>